<evidence type="ECO:0000256" key="3">
    <source>
        <dbReference type="ARBA" id="ARBA00022741"/>
    </source>
</evidence>
<dbReference type="CDD" id="cd00192">
    <property type="entry name" value="PTKc"/>
    <property type="match status" value="1"/>
</dbReference>
<dbReference type="InterPro" id="IPR008266">
    <property type="entry name" value="Tyr_kinase_AS"/>
</dbReference>
<reference evidence="15" key="1">
    <citation type="submission" date="2021-10" db="EMBL/GenBank/DDBJ databases">
        <title>Tropical sea cucumber genome reveals ecological adaptation and Cuvierian tubules defense mechanism.</title>
        <authorList>
            <person name="Chen T."/>
        </authorList>
    </citation>
    <scope>NUCLEOTIDE SEQUENCE</scope>
    <source>
        <strain evidence="15">Nanhai2018</strain>
        <tissue evidence="15">Muscle</tissue>
    </source>
</reference>
<evidence type="ECO:0000256" key="5">
    <source>
        <dbReference type="ARBA" id="ARBA00022840"/>
    </source>
</evidence>
<gene>
    <name evidence="15" type="ORF">HOLleu_24160</name>
</gene>
<accession>A0A9Q1BWD5</accession>
<feature type="domain" description="Protein kinase" evidence="14">
    <location>
        <begin position="329"/>
        <end position="593"/>
    </location>
</feature>
<evidence type="ECO:0000313" key="16">
    <source>
        <dbReference type="Proteomes" id="UP001152320"/>
    </source>
</evidence>
<dbReference type="Pfam" id="PF00017">
    <property type="entry name" value="SH2"/>
    <property type="match status" value="1"/>
</dbReference>
<evidence type="ECO:0000256" key="2">
    <source>
        <dbReference type="ARBA" id="ARBA00022679"/>
    </source>
</evidence>
<comment type="catalytic activity">
    <reaction evidence="7 10">
        <text>L-tyrosyl-[protein] + ATP = O-phospho-L-tyrosyl-[protein] + ADP + H(+)</text>
        <dbReference type="Rhea" id="RHEA:10596"/>
        <dbReference type="Rhea" id="RHEA-COMP:10136"/>
        <dbReference type="Rhea" id="RHEA-COMP:20101"/>
        <dbReference type="ChEBI" id="CHEBI:15378"/>
        <dbReference type="ChEBI" id="CHEBI:30616"/>
        <dbReference type="ChEBI" id="CHEBI:46858"/>
        <dbReference type="ChEBI" id="CHEBI:61978"/>
        <dbReference type="ChEBI" id="CHEBI:456216"/>
        <dbReference type="EC" id="2.7.10.2"/>
    </reaction>
</comment>
<evidence type="ECO:0000256" key="10">
    <source>
        <dbReference type="RuleBase" id="RU362096"/>
    </source>
</evidence>
<feature type="region of interest" description="Disordered" evidence="11">
    <location>
        <begin position="85"/>
        <end position="105"/>
    </location>
</feature>
<dbReference type="GO" id="GO:0004714">
    <property type="term" value="F:transmembrane receptor protein tyrosine kinase activity"/>
    <property type="evidence" value="ECO:0007669"/>
    <property type="project" value="TreeGrafter"/>
</dbReference>
<dbReference type="Gene3D" id="2.30.30.40">
    <property type="entry name" value="SH3 Domains"/>
    <property type="match status" value="1"/>
</dbReference>
<evidence type="ECO:0000259" key="12">
    <source>
        <dbReference type="PROSITE" id="PS50001"/>
    </source>
</evidence>
<evidence type="ECO:0000259" key="14">
    <source>
        <dbReference type="PROSITE" id="PS50011"/>
    </source>
</evidence>
<dbReference type="SUPFAM" id="SSF56112">
    <property type="entry name" value="Protein kinase-like (PK-like)"/>
    <property type="match status" value="1"/>
</dbReference>
<comment type="similarity">
    <text evidence="10">Belongs to the protein kinase superfamily. Tyr protein kinase family.</text>
</comment>
<keyword evidence="6 10" id="KW-0829">Tyrosine-protein kinase</keyword>
<dbReference type="EC" id="2.7.10.2" evidence="10"/>
<evidence type="ECO:0000313" key="15">
    <source>
        <dbReference type="EMBL" id="KAJ8033799.1"/>
    </source>
</evidence>
<dbReference type="InterPro" id="IPR050122">
    <property type="entry name" value="RTK"/>
</dbReference>
<dbReference type="InterPro" id="IPR001245">
    <property type="entry name" value="Ser-Thr/Tyr_kinase_cat_dom"/>
</dbReference>
<proteinExistence type="inferred from homology"/>
<keyword evidence="3 10" id="KW-0547">Nucleotide-binding</keyword>
<comment type="caution">
    <text evidence="15">The sequence shown here is derived from an EMBL/GenBank/DDBJ whole genome shotgun (WGS) entry which is preliminary data.</text>
</comment>
<dbReference type="PROSITE" id="PS00109">
    <property type="entry name" value="PROTEIN_KINASE_TYR"/>
    <property type="match status" value="1"/>
</dbReference>
<keyword evidence="2 10" id="KW-0808">Transferase</keyword>
<dbReference type="GO" id="GO:0043235">
    <property type="term" value="C:receptor complex"/>
    <property type="evidence" value="ECO:0007669"/>
    <property type="project" value="TreeGrafter"/>
</dbReference>
<evidence type="ECO:0000256" key="9">
    <source>
        <dbReference type="PROSITE-ProRule" id="PRU00192"/>
    </source>
</evidence>
<dbReference type="InterPro" id="IPR001452">
    <property type="entry name" value="SH3_domain"/>
</dbReference>
<dbReference type="AlphaFoldDB" id="A0A9Q1BWD5"/>
<evidence type="ECO:0000256" key="7">
    <source>
        <dbReference type="ARBA" id="ARBA00051245"/>
    </source>
</evidence>
<dbReference type="PROSITE" id="PS50002">
    <property type="entry name" value="SH3"/>
    <property type="match status" value="1"/>
</dbReference>
<feature type="domain" description="SH3" evidence="13">
    <location>
        <begin position="133"/>
        <end position="194"/>
    </location>
</feature>
<dbReference type="Gene3D" id="1.10.510.10">
    <property type="entry name" value="Transferase(Phosphotransferase) domain 1"/>
    <property type="match status" value="1"/>
</dbReference>
<name>A0A9Q1BWD5_HOLLE</name>
<dbReference type="PROSITE" id="PS50011">
    <property type="entry name" value="PROTEIN_KINASE_DOM"/>
    <property type="match status" value="1"/>
</dbReference>
<dbReference type="PROSITE" id="PS50001">
    <property type="entry name" value="SH2"/>
    <property type="match status" value="1"/>
</dbReference>
<dbReference type="GO" id="GO:0005524">
    <property type="term" value="F:ATP binding"/>
    <property type="evidence" value="ECO:0007669"/>
    <property type="project" value="UniProtKB-KW"/>
</dbReference>
<organism evidence="15 16">
    <name type="scientific">Holothuria leucospilota</name>
    <name type="common">Black long sea cucumber</name>
    <name type="synonym">Mertensiothuria leucospilota</name>
    <dbReference type="NCBI Taxonomy" id="206669"/>
    <lineage>
        <taxon>Eukaryota</taxon>
        <taxon>Metazoa</taxon>
        <taxon>Echinodermata</taxon>
        <taxon>Eleutherozoa</taxon>
        <taxon>Echinozoa</taxon>
        <taxon>Holothuroidea</taxon>
        <taxon>Aspidochirotacea</taxon>
        <taxon>Aspidochirotida</taxon>
        <taxon>Holothuriidae</taxon>
        <taxon>Holothuria</taxon>
    </lineage>
</organism>
<dbReference type="EMBL" id="JAIZAY010000011">
    <property type="protein sequence ID" value="KAJ8033799.1"/>
    <property type="molecule type" value="Genomic_DNA"/>
</dbReference>
<keyword evidence="8" id="KW-0727">SH2 domain</keyword>
<dbReference type="SMART" id="SM00252">
    <property type="entry name" value="SH2"/>
    <property type="match status" value="1"/>
</dbReference>
<dbReference type="PRINTS" id="PR00109">
    <property type="entry name" value="TYRKINASE"/>
</dbReference>
<evidence type="ECO:0000256" key="8">
    <source>
        <dbReference type="PROSITE-ProRule" id="PRU00191"/>
    </source>
</evidence>
<dbReference type="GO" id="GO:0004715">
    <property type="term" value="F:non-membrane spanning protein tyrosine kinase activity"/>
    <property type="evidence" value="ECO:0007669"/>
    <property type="project" value="UniProtKB-EC"/>
</dbReference>
<dbReference type="GO" id="GO:0005886">
    <property type="term" value="C:plasma membrane"/>
    <property type="evidence" value="ECO:0007669"/>
    <property type="project" value="TreeGrafter"/>
</dbReference>
<dbReference type="InterPro" id="IPR000980">
    <property type="entry name" value="SH2"/>
</dbReference>
<dbReference type="OrthoDB" id="5984265at2759"/>
<dbReference type="Gene3D" id="3.30.505.10">
    <property type="entry name" value="SH2 domain"/>
    <property type="match status" value="1"/>
</dbReference>
<dbReference type="SUPFAM" id="SSF55550">
    <property type="entry name" value="SH2 domain"/>
    <property type="match status" value="1"/>
</dbReference>
<keyword evidence="16" id="KW-1185">Reference proteome</keyword>
<evidence type="ECO:0000256" key="11">
    <source>
        <dbReference type="SAM" id="MobiDB-lite"/>
    </source>
</evidence>
<dbReference type="InterPro" id="IPR036860">
    <property type="entry name" value="SH2_dom_sf"/>
</dbReference>
<dbReference type="GO" id="GO:0007169">
    <property type="term" value="P:cell surface receptor protein tyrosine kinase signaling pathway"/>
    <property type="evidence" value="ECO:0007669"/>
    <property type="project" value="TreeGrafter"/>
</dbReference>
<dbReference type="InterPro" id="IPR036028">
    <property type="entry name" value="SH3-like_dom_sf"/>
</dbReference>
<evidence type="ECO:0000259" key="13">
    <source>
        <dbReference type="PROSITE" id="PS50002"/>
    </source>
</evidence>
<protein>
    <recommendedName>
        <fullName evidence="10">Tyrosine-protein kinase</fullName>
        <ecNumber evidence="10">2.7.10.2</ecNumber>
    </recommendedName>
</protein>
<dbReference type="InterPro" id="IPR020635">
    <property type="entry name" value="Tyr_kinase_cat_dom"/>
</dbReference>
<keyword evidence="5 10" id="KW-0067">ATP-binding</keyword>
<evidence type="ECO:0000256" key="6">
    <source>
        <dbReference type="ARBA" id="ARBA00023137"/>
    </source>
</evidence>
<dbReference type="FunFam" id="1.10.510.10:FF:000554">
    <property type="entry name" value="Predicted protein"/>
    <property type="match status" value="1"/>
</dbReference>
<feature type="domain" description="SH2" evidence="12">
    <location>
        <begin position="199"/>
        <end position="302"/>
    </location>
</feature>
<keyword evidence="4 10" id="KW-0418">Kinase</keyword>
<dbReference type="InterPro" id="IPR011009">
    <property type="entry name" value="Kinase-like_dom_sf"/>
</dbReference>
<evidence type="ECO:0000256" key="4">
    <source>
        <dbReference type="ARBA" id="ARBA00022777"/>
    </source>
</evidence>
<dbReference type="PANTHER" id="PTHR24416">
    <property type="entry name" value="TYROSINE-PROTEIN KINASE RECEPTOR"/>
    <property type="match status" value="1"/>
</dbReference>
<feature type="region of interest" description="Disordered" evidence="11">
    <location>
        <begin position="1"/>
        <end position="31"/>
    </location>
</feature>
<dbReference type="PANTHER" id="PTHR24416:SF611">
    <property type="entry name" value="TYROSINE-PROTEIN KINASE TRANSMEMBRANE RECEPTOR ROR"/>
    <property type="match status" value="1"/>
</dbReference>
<dbReference type="SMART" id="SM00326">
    <property type="entry name" value="SH3"/>
    <property type="match status" value="1"/>
</dbReference>
<dbReference type="SMART" id="SM00219">
    <property type="entry name" value="TyrKc"/>
    <property type="match status" value="1"/>
</dbReference>
<dbReference type="InterPro" id="IPR000719">
    <property type="entry name" value="Prot_kinase_dom"/>
</dbReference>
<dbReference type="SUPFAM" id="SSF50044">
    <property type="entry name" value="SH3-domain"/>
    <property type="match status" value="1"/>
</dbReference>
<evidence type="ECO:0000256" key="1">
    <source>
        <dbReference type="ARBA" id="ARBA00022443"/>
    </source>
</evidence>
<dbReference type="Pfam" id="PF07714">
    <property type="entry name" value="PK_Tyr_Ser-Thr"/>
    <property type="match status" value="1"/>
</dbReference>
<sequence length="609" mass="69878">MYKRIQDGNRNPIETPKLLSEEEVADKKAKRKQIVTQWEDISFCGKKGDLAEGKNETSTKSYGEWNKGQKAYIPDDVMEEIETMNTEQDDTKERDTDASSNFQSGHFFENTGMVKEGNRYSVEEPGLLQVAKFDPQTFIAKRSYDPIRDDEISVKEGECLSLIEKRELSWKMKSQRNLSKVGYVPASMLRPIKLQDEQWYFGDMDLVRTYKLLLQKDVPEGTFLVRDSATCEGILALSVKVKTKDGKPDVLNYKMELLKSEMEDSMYCKMCSKLIKYSNSQELIIILSKNQPITSKGLVVPIRYGLVNQVKDDVVFSPLSGIKINPSKIKKIEKLGEGYQGVVYKATWTTTKGNVTVAVKESKIRDGEDGVLDVKREAETMCKLLHPNIVSLYGYYYDKSERSVMLVCEFVRKGDLRTFLEKYKKKGYTLNETETLYYALQVASGMKYLASQKIVHRDLAARNVLLGENQVVKIADFGHARFLSEDKKYAVQTDRKMPQKWTAPEALQNRTYTEKSDVWSYSIFLTELVTGGDEPYKDIGVGKIIQRVEQGYRMPQSELNCSEGIYTIMASCWQKDPSDRPNFETIFKKVQLLYNDNMEAHFSNYNLTH</sequence>
<keyword evidence="1 9" id="KW-0728">SH3 domain</keyword>
<dbReference type="Proteomes" id="UP001152320">
    <property type="component" value="Chromosome 11"/>
</dbReference>